<protein>
    <submittedName>
        <fullName evidence="1">Uncharacterized protein</fullName>
    </submittedName>
</protein>
<name>A0ACC0W6U9_9STRA</name>
<accession>A0ACC0W6U9</accession>
<comment type="caution">
    <text evidence="1">The sequence shown here is derived from an EMBL/GenBank/DDBJ whole genome shotgun (WGS) entry which is preliminary data.</text>
</comment>
<evidence type="ECO:0000313" key="1">
    <source>
        <dbReference type="EMBL" id="KAI9914172.1"/>
    </source>
</evidence>
<sequence length="193" mass="21855">MLRQSPPEEGFVLDEAVHYAGALFEQRQNTSGSDANTGQTDNTSIENDNKHKRIAGKNTRSWNRRGLTSTAKYRKINLNFETAMTETKRVLRMYRRILKLAQHYPSVKRESIIRDIKIEFHANKNLTDTQKIREEIASAQAGITELSMYANLHPSMPNWSVEVGRDAIQPSTSTDGFVSAKLVGNDKKGDMEL</sequence>
<organism evidence="1 2">
    <name type="scientific">Peronosclerospora sorghi</name>
    <dbReference type="NCBI Taxonomy" id="230839"/>
    <lineage>
        <taxon>Eukaryota</taxon>
        <taxon>Sar</taxon>
        <taxon>Stramenopiles</taxon>
        <taxon>Oomycota</taxon>
        <taxon>Peronosporomycetes</taxon>
        <taxon>Peronosporales</taxon>
        <taxon>Peronosporaceae</taxon>
        <taxon>Peronosclerospora</taxon>
    </lineage>
</organism>
<keyword evidence="2" id="KW-1185">Reference proteome</keyword>
<dbReference type="Proteomes" id="UP001163321">
    <property type="component" value="Chromosome 4"/>
</dbReference>
<reference evidence="1 2" key="1">
    <citation type="journal article" date="2022" name="bioRxiv">
        <title>The genome of the oomycete Peronosclerospora sorghi, a cosmopolitan pathogen of maize and sorghum, is inflated with dispersed pseudogenes.</title>
        <authorList>
            <person name="Fletcher K."/>
            <person name="Martin F."/>
            <person name="Isakeit T."/>
            <person name="Cavanaugh K."/>
            <person name="Magill C."/>
            <person name="Michelmore R."/>
        </authorList>
    </citation>
    <scope>NUCLEOTIDE SEQUENCE [LARGE SCALE GENOMIC DNA]</scope>
    <source>
        <strain evidence="1">P6</strain>
    </source>
</reference>
<gene>
    <name evidence="1" type="ORF">PsorP6_004940</name>
</gene>
<proteinExistence type="predicted"/>
<evidence type="ECO:0000313" key="2">
    <source>
        <dbReference type="Proteomes" id="UP001163321"/>
    </source>
</evidence>
<dbReference type="EMBL" id="CM047583">
    <property type="protein sequence ID" value="KAI9914172.1"/>
    <property type="molecule type" value="Genomic_DNA"/>
</dbReference>